<dbReference type="HOGENOM" id="CLU_080120_0_0_6"/>
<name>D5BZH6_NITHN</name>
<evidence type="ECO:0000313" key="1">
    <source>
        <dbReference type="EMBL" id="ADE16190.1"/>
    </source>
</evidence>
<evidence type="ECO:0000313" key="2">
    <source>
        <dbReference type="Proteomes" id="UP000001844"/>
    </source>
</evidence>
<dbReference type="eggNOG" id="ENOG502Z9YG">
    <property type="taxonomic scope" value="Bacteria"/>
</dbReference>
<dbReference type="Pfam" id="PF19458">
    <property type="entry name" value="DUF5995"/>
    <property type="match status" value="1"/>
</dbReference>
<dbReference type="RefSeq" id="WP_013034040.1">
    <property type="nucleotide sequence ID" value="NC_013960.1"/>
</dbReference>
<reference evidence="2" key="1">
    <citation type="submission" date="2010-04" db="EMBL/GenBank/DDBJ databases">
        <title>Complete genome sequence of Nitrosococcus halophilus Nc4, a salt-adapted, aerobic obligate ammonia-oxidizing sulfur purple bacterium.</title>
        <authorList>
            <consortium name="US DOE Joint Genome Institute"/>
            <person name="Campbell M.A."/>
            <person name="Malfatti S.A."/>
            <person name="Chain P.S.G."/>
            <person name="Heidelberg J.F."/>
            <person name="Ward B.B."/>
            <person name="Klotz M.G."/>
        </authorList>
    </citation>
    <scope>NUCLEOTIDE SEQUENCE [LARGE SCALE GENOMIC DNA]</scope>
    <source>
        <strain evidence="2">Nc4</strain>
    </source>
</reference>
<keyword evidence="2" id="KW-1185">Reference proteome</keyword>
<dbReference type="KEGG" id="nhl:Nhal_3138"/>
<dbReference type="EMBL" id="CP001798">
    <property type="protein sequence ID" value="ADE16190.1"/>
    <property type="molecule type" value="Genomic_DNA"/>
</dbReference>
<sequence length="261" mass="29407">MLPTTIDDVINELDRITDWAHRNRSRLGYFPALYREVTLNVKKGIEAGIFDSGERMERFDVIFANRYLKAFNNYQQGLPITQAWKVAFDAAQQWWPIVLQHLLLGSNAHINLDLGITAAETSPGEQLPDLKGDFDKINGILVSTVDGVEEELTQVWPLLGFLDRVVGEVDEKIAGFSLNKSRDRAWRVAEQLAPLSETERQQELDQLDKKVAMQGKIIQDPGLSGMTLLRLVRLGERGTVPEIIDILKDKSGKVSAWIQPS</sequence>
<dbReference type="InterPro" id="IPR046037">
    <property type="entry name" value="DUF5995"/>
</dbReference>
<dbReference type="AlphaFoldDB" id="D5BZH6"/>
<accession>D5BZH6</accession>
<dbReference type="Proteomes" id="UP000001844">
    <property type="component" value="Chromosome"/>
</dbReference>
<protein>
    <submittedName>
        <fullName evidence="1">Uncharacterized protein</fullName>
    </submittedName>
</protein>
<proteinExistence type="predicted"/>
<organism evidence="1 2">
    <name type="scientific">Nitrosococcus halophilus (strain Nc4)</name>
    <dbReference type="NCBI Taxonomy" id="472759"/>
    <lineage>
        <taxon>Bacteria</taxon>
        <taxon>Pseudomonadati</taxon>
        <taxon>Pseudomonadota</taxon>
        <taxon>Gammaproteobacteria</taxon>
        <taxon>Chromatiales</taxon>
        <taxon>Chromatiaceae</taxon>
        <taxon>Nitrosococcus</taxon>
    </lineage>
</organism>
<gene>
    <name evidence="1" type="ordered locus">Nhal_3138</name>
</gene>